<dbReference type="Proteomes" id="UP000822688">
    <property type="component" value="Chromosome 4"/>
</dbReference>
<evidence type="ECO:0000313" key="2">
    <source>
        <dbReference type="EMBL" id="KAG0579968.1"/>
    </source>
</evidence>
<comment type="caution">
    <text evidence="2">The sequence shown here is derived from an EMBL/GenBank/DDBJ whole genome shotgun (WGS) entry which is preliminary data.</text>
</comment>
<organism evidence="2 3">
    <name type="scientific">Ceratodon purpureus</name>
    <name type="common">Fire moss</name>
    <name type="synonym">Dicranum purpureum</name>
    <dbReference type="NCBI Taxonomy" id="3225"/>
    <lineage>
        <taxon>Eukaryota</taxon>
        <taxon>Viridiplantae</taxon>
        <taxon>Streptophyta</taxon>
        <taxon>Embryophyta</taxon>
        <taxon>Bryophyta</taxon>
        <taxon>Bryophytina</taxon>
        <taxon>Bryopsida</taxon>
        <taxon>Dicranidae</taxon>
        <taxon>Pseudoditrichales</taxon>
        <taxon>Ditrichaceae</taxon>
        <taxon>Ceratodon</taxon>
    </lineage>
</organism>
<accession>A0A8T0IC21</accession>
<feature type="compositionally biased region" description="Polar residues" evidence="1">
    <location>
        <begin position="1"/>
        <end position="13"/>
    </location>
</feature>
<protein>
    <submittedName>
        <fullName evidence="2">Uncharacterized protein</fullName>
    </submittedName>
</protein>
<dbReference type="EMBL" id="CM026424">
    <property type="protein sequence ID" value="KAG0579968.1"/>
    <property type="molecule type" value="Genomic_DNA"/>
</dbReference>
<sequence>MPPNQLQITTNKRTNPEQNPLQNPPPGSKPPKQRPLIQKLRSKDPSQHHHQDVKLLASGKEQHQHQKPTSQPHRMKRIRSEIRFTGRLTNYLGNPSTVRQLTPVSTMSPCINLVVMCAAAQVDGNAIVSYSIASIRQNHLHHINPGFGKSKHVTRPGIGMKAPSLERIIKSS</sequence>
<feature type="region of interest" description="Disordered" evidence="1">
    <location>
        <begin position="1"/>
        <end position="77"/>
    </location>
</feature>
<dbReference type="AlphaFoldDB" id="A0A8T0IC21"/>
<gene>
    <name evidence="2" type="ORF">KC19_4G138700</name>
</gene>
<feature type="compositionally biased region" description="Basic and acidic residues" evidence="1">
    <location>
        <begin position="41"/>
        <end position="53"/>
    </location>
</feature>
<proteinExistence type="predicted"/>
<evidence type="ECO:0000313" key="3">
    <source>
        <dbReference type="Proteomes" id="UP000822688"/>
    </source>
</evidence>
<keyword evidence="3" id="KW-1185">Reference proteome</keyword>
<name>A0A8T0IC21_CERPU</name>
<evidence type="ECO:0000256" key="1">
    <source>
        <dbReference type="SAM" id="MobiDB-lite"/>
    </source>
</evidence>
<reference evidence="2" key="1">
    <citation type="submission" date="2020-06" db="EMBL/GenBank/DDBJ databases">
        <title>WGS assembly of Ceratodon purpureus strain R40.</title>
        <authorList>
            <person name="Carey S.B."/>
            <person name="Jenkins J."/>
            <person name="Shu S."/>
            <person name="Lovell J.T."/>
            <person name="Sreedasyam A."/>
            <person name="Maumus F."/>
            <person name="Tiley G.P."/>
            <person name="Fernandez-Pozo N."/>
            <person name="Barry K."/>
            <person name="Chen C."/>
            <person name="Wang M."/>
            <person name="Lipzen A."/>
            <person name="Daum C."/>
            <person name="Saski C.A."/>
            <person name="Payton A.C."/>
            <person name="Mcbreen J.C."/>
            <person name="Conrad R.E."/>
            <person name="Kollar L.M."/>
            <person name="Olsson S."/>
            <person name="Huttunen S."/>
            <person name="Landis J.B."/>
            <person name="Wickett N.J."/>
            <person name="Johnson M.G."/>
            <person name="Rensing S.A."/>
            <person name="Grimwood J."/>
            <person name="Schmutz J."/>
            <person name="Mcdaniel S.F."/>
        </authorList>
    </citation>
    <scope>NUCLEOTIDE SEQUENCE</scope>
    <source>
        <strain evidence="2">R40</strain>
    </source>
</reference>